<evidence type="ECO:0000259" key="5">
    <source>
        <dbReference type="Pfam" id="PF02748"/>
    </source>
</evidence>
<dbReference type="Proteomes" id="UP000011758">
    <property type="component" value="Unassembled WGS sequence"/>
</dbReference>
<name>M2Q147_9FIRM</name>
<feature type="domain" description="Aspartate carbamoyltransferase regulatory subunit N-terminal" evidence="4">
    <location>
        <begin position="1"/>
        <end position="89"/>
    </location>
</feature>
<keyword evidence="7" id="KW-1185">Reference proteome</keyword>
<keyword evidence="2" id="KW-0862">Zinc</keyword>
<dbReference type="NCBIfam" id="NF002063">
    <property type="entry name" value="PRK00893.1-3"/>
    <property type="match status" value="1"/>
</dbReference>
<dbReference type="InterPro" id="IPR002801">
    <property type="entry name" value="Asp_carbamoylTrfase_reg"/>
</dbReference>
<dbReference type="PANTHER" id="PTHR35805">
    <property type="entry name" value="ASPARTATE CARBAMOYLTRANSFERASE REGULATORY CHAIN"/>
    <property type="match status" value="1"/>
</dbReference>
<dbReference type="GO" id="GO:0009347">
    <property type="term" value="C:aspartate carbamoyltransferase complex"/>
    <property type="evidence" value="ECO:0007669"/>
    <property type="project" value="InterPro"/>
</dbReference>
<dbReference type="GO" id="GO:0016740">
    <property type="term" value="F:transferase activity"/>
    <property type="evidence" value="ECO:0007669"/>
    <property type="project" value="UniProtKB-KW"/>
</dbReference>
<dbReference type="InterPro" id="IPR020545">
    <property type="entry name" value="Asp_carbamoyltransf_reg_N"/>
</dbReference>
<dbReference type="PATRIC" id="fig|999415.3.peg.1238"/>
<dbReference type="SUPFAM" id="SSF54893">
    <property type="entry name" value="Aspartate carbamoyltransferase, Regulatory-chain, N-terminal domain"/>
    <property type="match status" value="1"/>
</dbReference>
<dbReference type="eggNOG" id="COG1781">
    <property type="taxonomic scope" value="Bacteria"/>
</dbReference>
<dbReference type="GO" id="GO:0006207">
    <property type="term" value="P:'de novo' pyrimidine nucleobase biosynthetic process"/>
    <property type="evidence" value="ECO:0007669"/>
    <property type="project" value="InterPro"/>
</dbReference>
<dbReference type="PANTHER" id="PTHR35805:SF1">
    <property type="entry name" value="ASPARTATE CARBAMOYLTRANSFERASE REGULATORY CHAIN"/>
    <property type="match status" value="1"/>
</dbReference>
<dbReference type="STRING" id="999415.HMPREF9943_01219"/>
<evidence type="ECO:0000256" key="2">
    <source>
        <dbReference type="ARBA" id="ARBA00022833"/>
    </source>
</evidence>
<evidence type="ECO:0000259" key="4">
    <source>
        <dbReference type="Pfam" id="PF01948"/>
    </source>
</evidence>
<comment type="caution">
    <text evidence="6">The sequence shown here is derived from an EMBL/GenBank/DDBJ whole genome shotgun (WGS) entry which is preliminary data.</text>
</comment>
<proteinExistence type="predicted"/>
<dbReference type="OrthoDB" id="5599321at2"/>
<dbReference type="SUPFAM" id="SSF57825">
    <property type="entry name" value="Aspartate carbamoyltransferase, Regulatory-chain, C-terminal domain"/>
    <property type="match status" value="1"/>
</dbReference>
<keyword evidence="3" id="KW-0665">Pyrimidine biosynthesis</keyword>
<dbReference type="AlphaFoldDB" id="M2Q147"/>
<dbReference type="RefSeq" id="WP_004803147.1">
    <property type="nucleotide sequence ID" value="NZ_AUGJ01000002.1"/>
</dbReference>
<dbReference type="InterPro" id="IPR020542">
    <property type="entry name" value="Asp_carbamoyltrfase_reg_C"/>
</dbReference>
<evidence type="ECO:0000313" key="6">
    <source>
        <dbReference type="EMBL" id="EMD16665.1"/>
    </source>
</evidence>
<protein>
    <submittedName>
        <fullName evidence="6">Aspartate carbamoyltransferase, regulatory subunit</fullName>
    </submittedName>
</protein>
<dbReference type="EMBL" id="AGEJ01000018">
    <property type="protein sequence ID" value="EMD16665.1"/>
    <property type="molecule type" value="Genomic_DNA"/>
</dbReference>
<feature type="domain" description="Aspartate carbamoyltransferase regulatory subunit C-terminal" evidence="5">
    <location>
        <begin position="95"/>
        <end position="139"/>
    </location>
</feature>
<evidence type="ECO:0000313" key="7">
    <source>
        <dbReference type="Proteomes" id="UP000011758"/>
    </source>
</evidence>
<accession>M2Q147</accession>
<sequence>MKIDSIVNGIVIDHIPAGKVMEVYDALELDKLNCSIAILKNVKSQKMGSKDILKIDHEIDINLDVLGYIDPSITVSFIKDQKTQKKMHLNLPRMIINIEKCKNPRCITSKEHHLDQKFYLANASKRIYRCYYCDSRIEKTK</sequence>
<evidence type="ECO:0000256" key="1">
    <source>
        <dbReference type="ARBA" id="ARBA00022723"/>
    </source>
</evidence>
<dbReference type="BioCyc" id="ECAT999415-HMP:GTTI-1253-MONOMER"/>
<dbReference type="Pfam" id="PF02748">
    <property type="entry name" value="PyrI_C"/>
    <property type="match status" value="1"/>
</dbReference>
<keyword evidence="1" id="KW-0479">Metal-binding</keyword>
<keyword evidence="6" id="KW-0808">Transferase</keyword>
<reference evidence="6 7" key="1">
    <citation type="submission" date="2013-02" db="EMBL/GenBank/DDBJ databases">
        <title>The Genome Sequence of Lactobacillus catenaformis F0143.</title>
        <authorList>
            <consortium name="The Broad Institute Genome Sequencing Platform"/>
            <person name="Earl A."/>
            <person name="Ward D."/>
            <person name="Feldgarden M."/>
            <person name="Gevers D."/>
            <person name="Izard J."/>
            <person name="Blanton J.M."/>
            <person name="Mathney J."/>
            <person name="Dewhirst F.E."/>
            <person name="Young S.K."/>
            <person name="Zeng Q."/>
            <person name="Gargeya S."/>
            <person name="Fitzgerald M."/>
            <person name="Haas B."/>
            <person name="Abouelleil A."/>
            <person name="Alvarado L."/>
            <person name="Arachchi H.M."/>
            <person name="Berlin A."/>
            <person name="Chapman S.B."/>
            <person name="Gearin G."/>
            <person name="Goldberg J."/>
            <person name="Griggs A."/>
            <person name="Gujja S."/>
            <person name="Hansen M."/>
            <person name="Heiman D."/>
            <person name="Howarth C."/>
            <person name="Larimer J."/>
            <person name="Lui A."/>
            <person name="MacDonald P.J.P."/>
            <person name="McCowen C."/>
            <person name="Montmayeur A."/>
            <person name="Murphy C."/>
            <person name="Neiman D."/>
            <person name="Pearson M."/>
            <person name="Priest M."/>
            <person name="Roberts A."/>
            <person name="Saif S."/>
            <person name="Shea T."/>
            <person name="Sisk P."/>
            <person name="Stolte C."/>
            <person name="Sykes S."/>
            <person name="Wortman J."/>
            <person name="Nusbaum C."/>
            <person name="Birren B."/>
        </authorList>
    </citation>
    <scope>NUCLEOTIDE SEQUENCE [LARGE SCALE GENOMIC DNA]</scope>
    <source>
        <strain evidence="6 7">OT 569</strain>
    </source>
</reference>
<dbReference type="GO" id="GO:0046872">
    <property type="term" value="F:metal ion binding"/>
    <property type="evidence" value="ECO:0007669"/>
    <property type="project" value="UniProtKB-KW"/>
</dbReference>
<gene>
    <name evidence="6" type="ORF">HMPREF9943_01219</name>
</gene>
<dbReference type="Gene3D" id="3.30.70.140">
    <property type="entry name" value="Aspartate carbamoyltransferase regulatory subunit, N-terminal domain"/>
    <property type="match status" value="1"/>
</dbReference>
<dbReference type="InterPro" id="IPR036793">
    <property type="entry name" value="Asp_carbatrfase_reg_N_sf"/>
</dbReference>
<dbReference type="GO" id="GO:0006221">
    <property type="term" value="P:pyrimidine nucleotide biosynthetic process"/>
    <property type="evidence" value="ECO:0007669"/>
    <property type="project" value="UniProtKB-KW"/>
</dbReference>
<evidence type="ECO:0000256" key="3">
    <source>
        <dbReference type="ARBA" id="ARBA00022975"/>
    </source>
</evidence>
<organism evidence="6 7">
    <name type="scientific">Eggerthia catenaformis OT 569 = DSM 20559</name>
    <dbReference type="NCBI Taxonomy" id="999415"/>
    <lineage>
        <taxon>Bacteria</taxon>
        <taxon>Bacillati</taxon>
        <taxon>Bacillota</taxon>
        <taxon>Erysipelotrichia</taxon>
        <taxon>Erysipelotrichales</taxon>
        <taxon>Coprobacillaceae</taxon>
        <taxon>Eggerthia</taxon>
    </lineage>
</organism>
<dbReference type="Gene3D" id="2.30.30.20">
    <property type="entry name" value="Aspartate carbamoyltransferase regulatory subunit, C-terminal domain"/>
    <property type="match status" value="1"/>
</dbReference>
<dbReference type="Pfam" id="PF01948">
    <property type="entry name" value="PyrI"/>
    <property type="match status" value="1"/>
</dbReference>
<dbReference type="InterPro" id="IPR036792">
    <property type="entry name" value="Asp_carbatrfase_reg_C_sf"/>
</dbReference>